<reference evidence="6 7" key="1">
    <citation type="submission" date="2024-06" db="EMBL/GenBank/DDBJ databases">
        <title>The Natural Products Discovery Center: Release of the First 8490 Sequenced Strains for Exploring Actinobacteria Biosynthetic Diversity.</title>
        <authorList>
            <person name="Kalkreuter E."/>
            <person name="Kautsar S.A."/>
            <person name="Yang D."/>
            <person name="Bader C.D."/>
            <person name="Teijaro C.N."/>
            <person name="Fluegel L."/>
            <person name="Davis C.M."/>
            <person name="Simpson J.R."/>
            <person name="Lauterbach L."/>
            <person name="Steele A.D."/>
            <person name="Gui C."/>
            <person name="Meng S."/>
            <person name="Li G."/>
            <person name="Viehrig K."/>
            <person name="Ye F."/>
            <person name="Su P."/>
            <person name="Kiefer A.F."/>
            <person name="Nichols A."/>
            <person name="Cepeda A.J."/>
            <person name="Yan W."/>
            <person name="Fan B."/>
            <person name="Jiang Y."/>
            <person name="Adhikari A."/>
            <person name="Zheng C.-J."/>
            <person name="Schuster L."/>
            <person name="Cowan T.M."/>
            <person name="Smanski M.J."/>
            <person name="Chevrette M.G."/>
            <person name="De Carvalho L.P.S."/>
            <person name="Shen B."/>
        </authorList>
    </citation>
    <scope>NUCLEOTIDE SEQUENCE [LARGE SCALE GENOMIC DNA]</scope>
    <source>
        <strain evidence="6 7">NPDC038104</strain>
    </source>
</reference>
<dbReference type="PANTHER" id="PTHR30055:SF234">
    <property type="entry name" value="HTH-TYPE TRANSCRIPTIONAL REGULATOR BETI"/>
    <property type="match status" value="1"/>
</dbReference>
<evidence type="ECO:0000313" key="6">
    <source>
        <dbReference type="EMBL" id="MEU3554283.1"/>
    </source>
</evidence>
<evidence type="ECO:0000259" key="5">
    <source>
        <dbReference type="PROSITE" id="PS50977"/>
    </source>
</evidence>
<feature type="DNA-binding region" description="H-T-H motif" evidence="4">
    <location>
        <begin position="31"/>
        <end position="50"/>
    </location>
</feature>
<dbReference type="Gene3D" id="1.10.357.10">
    <property type="entry name" value="Tetracycline Repressor, domain 2"/>
    <property type="match status" value="1"/>
</dbReference>
<keyword evidence="1" id="KW-0805">Transcription regulation</keyword>
<evidence type="ECO:0000256" key="2">
    <source>
        <dbReference type="ARBA" id="ARBA00023125"/>
    </source>
</evidence>
<dbReference type="Pfam" id="PF21935">
    <property type="entry name" value="TetR_C_45"/>
    <property type="match status" value="1"/>
</dbReference>
<proteinExistence type="predicted"/>
<dbReference type="InterPro" id="IPR009057">
    <property type="entry name" value="Homeodomain-like_sf"/>
</dbReference>
<dbReference type="PANTHER" id="PTHR30055">
    <property type="entry name" value="HTH-TYPE TRANSCRIPTIONAL REGULATOR RUTR"/>
    <property type="match status" value="1"/>
</dbReference>
<dbReference type="Proteomes" id="UP001550850">
    <property type="component" value="Unassembled WGS sequence"/>
</dbReference>
<keyword evidence="7" id="KW-1185">Reference proteome</keyword>
<dbReference type="SUPFAM" id="SSF48498">
    <property type="entry name" value="Tetracyclin repressor-like, C-terminal domain"/>
    <property type="match status" value="1"/>
</dbReference>
<dbReference type="InterPro" id="IPR047923">
    <property type="entry name" value="ArpA-like"/>
</dbReference>
<dbReference type="InterPro" id="IPR054126">
    <property type="entry name" value="CprB_TetR_C"/>
</dbReference>
<organism evidence="6 7">
    <name type="scientific">Streptomyces fragilis</name>
    <dbReference type="NCBI Taxonomy" id="67301"/>
    <lineage>
        <taxon>Bacteria</taxon>
        <taxon>Bacillati</taxon>
        <taxon>Actinomycetota</taxon>
        <taxon>Actinomycetes</taxon>
        <taxon>Kitasatosporales</taxon>
        <taxon>Streptomycetaceae</taxon>
        <taxon>Streptomyces</taxon>
    </lineage>
</organism>
<dbReference type="PRINTS" id="PR00455">
    <property type="entry name" value="HTHTETR"/>
</dbReference>
<dbReference type="NCBIfam" id="NF041196">
    <property type="entry name" value="ScbR_bind_reg"/>
    <property type="match status" value="1"/>
</dbReference>
<dbReference type="EMBL" id="JBEZUR010000009">
    <property type="protein sequence ID" value="MEU3554283.1"/>
    <property type="molecule type" value="Genomic_DNA"/>
</dbReference>
<feature type="domain" description="HTH tetR-type" evidence="5">
    <location>
        <begin position="8"/>
        <end position="68"/>
    </location>
</feature>
<name>A0ABV2YEZ1_9ACTN</name>
<keyword evidence="2 4" id="KW-0238">DNA-binding</keyword>
<comment type="caution">
    <text evidence="6">The sequence shown here is derived from an EMBL/GenBank/DDBJ whole genome shotgun (WGS) entry which is preliminary data.</text>
</comment>
<dbReference type="RefSeq" id="WP_108955858.1">
    <property type="nucleotide sequence ID" value="NZ_BEVZ01000006.1"/>
</dbReference>
<dbReference type="SUPFAM" id="SSF46689">
    <property type="entry name" value="Homeodomain-like"/>
    <property type="match status" value="1"/>
</dbReference>
<evidence type="ECO:0000313" key="7">
    <source>
        <dbReference type="Proteomes" id="UP001550850"/>
    </source>
</evidence>
<evidence type="ECO:0000256" key="1">
    <source>
        <dbReference type="ARBA" id="ARBA00023015"/>
    </source>
</evidence>
<keyword evidence="3" id="KW-0804">Transcription</keyword>
<dbReference type="InterPro" id="IPR036271">
    <property type="entry name" value="Tet_transcr_reg_TetR-rel_C_sf"/>
</dbReference>
<evidence type="ECO:0000256" key="4">
    <source>
        <dbReference type="PROSITE-ProRule" id="PRU00335"/>
    </source>
</evidence>
<sequence length="219" mass="23759">MAKQDRAIRTRRAILTAAAQVFDEHGYEAAKLSDVLERAQVSKGALYFHFENKEDLALAVLEAQVSHQAPAVSGTSKLQEAVDVGLAFAHRLSYDPLVRGSVRLTLDDTTTRLNRSGPYQEWIELNAAILRAAKEQGELLPHAVPEETAMVLVGAYAGINMMARSMNDQASLGVRAAALYRHVLPSIAVPGVLMTLDLSPTRGARVVAEAEEANRGEDE</sequence>
<accession>A0ABV2YEZ1</accession>
<evidence type="ECO:0000256" key="3">
    <source>
        <dbReference type="ARBA" id="ARBA00023163"/>
    </source>
</evidence>
<dbReference type="PROSITE" id="PS50977">
    <property type="entry name" value="HTH_TETR_2"/>
    <property type="match status" value="1"/>
</dbReference>
<protein>
    <submittedName>
        <fullName evidence="6">ScbR family autoregulator-binding transcription factor</fullName>
    </submittedName>
</protein>
<gene>
    <name evidence="6" type="ORF">AB0E65_08675</name>
</gene>
<dbReference type="InterPro" id="IPR050109">
    <property type="entry name" value="HTH-type_TetR-like_transc_reg"/>
</dbReference>
<dbReference type="InterPro" id="IPR001647">
    <property type="entry name" value="HTH_TetR"/>
</dbReference>
<dbReference type="Pfam" id="PF00440">
    <property type="entry name" value="TetR_N"/>
    <property type="match status" value="1"/>
</dbReference>